<reference evidence="2 3" key="1">
    <citation type="journal article" date="2009" name="J. Bacteriol.">
        <title>Genome sequences of three Agrobacterium biovars help elucidate the evolution of multichromosome genomes in bacteria.</title>
        <authorList>
            <person name="Slater S.C."/>
            <person name="Goldman B.S."/>
            <person name="Goodner B."/>
            <person name="Setubal J.C."/>
            <person name="Farrand S.K."/>
            <person name="Nester E.W."/>
            <person name="Burr T.J."/>
            <person name="Banta L."/>
            <person name="Dickerman A.W."/>
            <person name="Paulsen I."/>
            <person name="Otten L."/>
            <person name="Suen G."/>
            <person name="Welch R."/>
            <person name="Almeida N.F."/>
            <person name="Arnold F."/>
            <person name="Burton O.T."/>
            <person name="Du Z."/>
            <person name="Ewing A."/>
            <person name="Godsy E."/>
            <person name="Heisel S."/>
            <person name="Houmiel K.L."/>
            <person name="Jhaveri J."/>
            <person name="Lu J."/>
            <person name="Miller N.M."/>
            <person name="Norton S."/>
            <person name="Chen Q."/>
            <person name="Phoolcharoen W."/>
            <person name="Ohlin V."/>
            <person name="Ondrusek D."/>
            <person name="Pride N."/>
            <person name="Stricklin S.L."/>
            <person name="Sun J."/>
            <person name="Wheeler C."/>
            <person name="Wilson L."/>
            <person name="Zhu H."/>
            <person name="Wood D.W."/>
        </authorList>
    </citation>
    <scope>NUCLEOTIDE SEQUENCE [LARGE SCALE GENOMIC DNA]</scope>
    <source>
        <strain evidence="3">K84 / ATCC BAA-868</strain>
    </source>
</reference>
<accession>B9JF31</accession>
<dbReference type="STRING" id="311403.Arad_2298"/>
<proteinExistence type="predicted"/>
<dbReference type="HOGENOM" id="CLU_183510_0_0_5"/>
<evidence type="ECO:0000256" key="1">
    <source>
        <dbReference type="SAM" id="MobiDB-lite"/>
    </source>
</evidence>
<evidence type="ECO:0000313" key="2">
    <source>
        <dbReference type="EMBL" id="ACM26521.1"/>
    </source>
</evidence>
<evidence type="ECO:0000313" key="3">
    <source>
        <dbReference type="Proteomes" id="UP000001600"/>
    </source>
</evidence>
<dbReference type="KEGG" id="ara:Arad_2298"/>
<organism evidence="2 3">
    <name type="scientific">Rhizobium rhizogenes (strain K84 / ATCC BAA-868)</name>
    <name type="common">Agrobacterium radiobacter</name>
    <dbReference type="NCBI Taxonomy" id="311403"/>
    <lineage>
        <taxon>Bacteria</taxon>
        <taxon>Pseudomonadati</taxon>
        <taxon>Pseudomonadota</taxon>
        <taxon>Alphaproteobacteria</taxon>
        <taxon>Hyphomicrobiales</taxon>
        <taxon>Rhizobiaceae</taxon>
        <taxon>Rhizobium/Agrobacterium group</taxon>
        <taxon>Rhizobium</taxon>
    </lineage>
</organism>
<dbReference type="Proteomes" id="UP000001600">
    <property type="component" value="Chromosome 1"/>
</dbReference>
<dbReference type="EMBL" id="CP000628">
    <property type="protein sequence ID" value="ACM26521.1"/>
    <property type="molecule type" value="Genomic_DNA"/>
</dbReference>
<dbReference type="AlphaFoldDB" id="B9JF31"/>
<sequence length="96" mass="10487">MLPNHWTAGLGPPPPWEGTLNIRMLVGLSGNEYSLSPGDEREFPQNEAIRLIDAGYAVPAVEDKVERAVAQMVVERRSKKGKTDVVSGENNSGRDI</sequence>
<feature type="region of interest" description="Disordered" evidence="1">
    <location>
        <begin position="76"/>
        <end position="96"/>
    </location>
</feature>
<gene>
    <name evidence="2" type="ordered locus">Arad_2298</name>
</gene>
<protein>
    <submittedName>
        <fullName evidence="2">Uncharacterized protein</fullName>
    </submittedName>
</protein>
<name>B9JF31_RHIR8</name>